<dbReference type="RefSeq" id="WP_085347178.1">
    <property type="nucleotide sequence ID" value="NZ_CP133648.1"/>
</dbReference>
<reference evidence="1" key="1">
    <citation type="journal article" date="2016" name="Sci. Rep.">
        <title>Evaluation of genetic diversity among strains of the human gut commensal Bifidobacterium adolescentis.</title>
        <authorList>
            <person name="Duranti S."/>
            <person name="Milani C."/>
            <person name="Lugli G.A."/>
            <person name="Mancabelli L."/>
            <person name="Turroni F."/>
            <person name="Ferrario C."/>
            <person name="Mangifesta M."/>
            <person name="Viappiani A."/>
            <person name="Sanchez B."/>
            <person name="Margolles A."/>
            <person name="van Sinderen D."/>
            <person name="Ventura M."/>
        </authorList>
    </citation>
    <scope>NUCLEOTIDE SEQUENCE</scope>
    <source>
        <strain evidence="1">703B</strain>
    </source>
</reference>
<dbReference type="EMBL" id="CP133648">
    <property type="protein sequence ID" value="WNE84566.1"/>
    <property type="molecule type" value="Genomic_DNA"/>
</dbReference>
<dbReference type="Proteomes" id="UP000193179">
    <property type="component" value="Chromosome"/>
</dbReference>
<organism evidence="1 2">
    <name type="scientific">Bifidobacterium adolescentis</name>
    <dbReference type="NCBI Taxonomy" id="1680"/>
    <lineage>
        <taxon>Bacteria</taxon>
        <taxon>Bacillati</taxon>
        <taxon>Actinomycetota</taxon>
        <taxon>Actinomycetes</taxon>
        <taxon>Bifidobacteriales</taxon>
        <taxon>Bifidobacteriaceae</taxon>
        <taxon>Bifidobacterium</taxon>
    </lineage>
</organism>
<accession>A0AAF0VCU9</accession>
<evidence type="ECO:0000313" key="2">
    <source>
        <dbReference type="Proteomes" id="UP000193179"/>
    </source>
</evidence>
<protein>
    <submittedName>
        <fullName evidence="1">Uncharacterized protein</fullName>
    </submittedName>
</protein>
<sequence>MLRSIDFKTMPYLFTDKAGTCLTVEFDGRELDDIYKQVKAMYDQAHSSDDMPTEPGWYATRDGEDLLSYDGDAWHIHNIDCDAQLFADGDLETMDWSVVKRTFDADAFPLIPVNLNDTSRAERRLTNLTNFLHTLIHECETVRDNPSSDKHTKDIENAVCGTGINFGKDLLARLENGVFDHECA</sequence>
<evidence type="ECO:0000313" key="1">
    <source>
        <dbReference type="EMBL" id="WNE84566.1"/>
    </source>
</evidence>
<gene>
    <name evidence="1" type="ORF">B0703_06015</name>
</gene>
<reference evidence="1" key="2">
    <citation type="submission" date="2023-09" db="EMBL/GenBank/DDBJ databases">
        <title>Ecological and genomic based identification of the Bifidobacterium adolescentis prototype of the healthy human gut microbiota.</title>
        <authorList>
            <person name="Lugli G.A."/>
            <person name="Argentini C."/>
            <person name="Tarracchini C."/>
            <person name="Fontana F."/>
            <person name="Alessandri G."/>
            <person name="Mancabelli L."/>
            <person name="Milani C."/>
            <person name="Turroni F."/>
            <person name="Ventura M."/>
        </authorList>
    </citation>
    <scope>NUCLEOTIDE SEQUENCE</scope>
    <source>
        <strain evidence="1">703B</strain>
    </source>
</reference>
<dbReference type="AlphaFoldDB" id="A0AAF0VCU9"/>
<name>A0AAF0VCU9_BIFAD</name>
<proteinExistence type="predicted"/>